<evidence type="ECO:0000259" key="1">
    <source>
        <dbReference type="SMART" id="SM00829"/>
    </source>
</evidence>
<organism evidence="2 3">
    <name type="scientific">Desulfoluna limicola</name>
    <dbReference type="NCBI Taxonomy" id="2810562"/>
    <lineage>
        <taxon>Bacteria</taxon>
        <taxon>Pseudomonadati</taxon>
        <taxon>Thermodesulfobacteriota</taxon>
        <taxon>Desulfobacteria</taxon>
        <taxon>Desulfobacterales</taxon>
        <taxon>Desulfolunaceae</taxon>
        <taxon>Desulfoluna</taxon>
    </lineage>
</organism>
<reference evidence="2 3" key="1">
    <citation type="submission" date="2021-02" db="EMBL/GenBank/DDBJ databases">
        <title>Complete genome of Desulfoluna sp. strain ASN36.</title>
        <authorList>
            <person name="Takahashi A."/>
            <person name="Kojima H."/>
            <person name="Fukui M."/>
        </authorList>
    </citation>
    <scope>NUCLEOTIDE SEQUENCE [LARGE SCALE GENOMIC DNA]</scope>
    <source>
        <strain evidence="2 3">ASN36</strain>
    </source>
</reference>
<dbReference type="SUPFAM" id="SSF50129">
    <property type="entry name" value="GroES-like"/>
    <property type="match status" value="1"/>
</dbReference>
<protein>
    <submittedName>
        <fullName evidence="2">Alcohol dehydrogenase</fullName>
    </submittedName>
</protein>
<dbReference type="EMBL" id="AP024488">
    <property type="protein sequence ID" value="BCS95235.1"/>
    <property type="molecule type" value="Genomic_DNA"/>
</dbReference>
<feature type="domain" description="Enoyl reductase (ER)" evidence="1">
    <location>
        <begin position="15"/>
        <end position="327"/>
    </location>
</feature>
<dbReference type="InterPro" id="IPR014188">
    <property type="entry name" value="Acrylyl-CoA_reductase_AcuI"/>
</dbReference>
<evidence type="ECO:0000313" key="3">
    <source>
        <dbReference type="Proteomes" id="UP001320148"/>
    </source>
</evidence>
<dbReference type="PANTHER" id="PTHR43677:SF1">
    <property type="entry name" value="ACRYLYL-COA REDUCTASE ACUI-RELATED"/>
    <property type="match status" value="1"/>
</dbReference>
<dbReference type="SMART" id="SM00829">
    <property type="entry name" value="PKS_ER"/>
    <property type="match status" value="1"/>
</dbReference>
<dbReference type="Pfam" id="PF08240">
    <property type="entry name" value="ADH_N"/>
    <property type="match status" value="1"/>
</dbReference>
<keyword evidence="3" id="KW-1185">Reference proteome</keyword>
<gene>
    <name evidence="2" type="ORF">DSLASN_08670</name>
</gene>
<dbReference type="SUPFAM" id="SSF51735">
    <property type="entry name" value="NAD(P)-binding Rossmann-fold domains"/>
    <property type="match status" value="1"/>
</dbReference>
<dbReference type="CDD" id="cd05280">
    <property type="entry name" value="MDR_yhdh_yhfp"/>
    <property type="match status" value="1"/>
</dbReference>
<dbReference type="RefSeq" id="WP_236891504.1">
    <property type="nucleotide sequence ID" value="NZ_AP024488.1"/>
</dbReference>
<dbReference type="InterPro" id="IPR011032">
    <property type="entry name" value="GroES-like_sf"/>
</dbReference>
<dbReference type="NCBIfam" id="TIGR02823">
    <property type="entry name" value="oxido_YhdH"/>
    <property type="match status" value="1"/>
</dbReference>
<dbReference type="InterPro" id="IPR020843">
    <property type="entry name" value="ER"/>
</dbReference>
<dbReference type="Proteomes" id="UP001320148">
    <property type="component" value="Chromosome"/>
</dbReference>
<dbReference type="InterPro" id="IPR051397">
    <property type="entry name" value="Zn-ADH-like_protein"/>
</dbReference>
<name>A0ABM7PDH8_9BACT</name>
<dbReference type="Pfam" id="PF00107">
    <property type="entry name" value="ADH_zinc_N"/>
    <property type="match status" value="1"/>
</dbReference>
<dbReference type="InterPro" id="IPR013154">
    <property type="entry name" value="ADH-like_N"/>
</dbReference>
<dbReference type="InterPro" id="IPR036291">
    <property type="entry name" value="NAD(P)-bd_dom_sf"/>
</dbReference>
<dbReference type="Gene3D" id="3.90.180.10">
    <property type="entry name" value="Medium-chain alcohol dehydrogenases, catalytic domain"/>
    <property type="match status" value="1"/>
</dbReference>
<accession>A0ABM7PDH8</accession>
<dbReference type="InterPro" id="IPR013149">
    <property type="entry name" value="ADH-like_C"/>
</dbReference>
<evidence type="ECO:0000313" key="2">
    <source>
        <dbReference type="EMBL" id="BCS95235.1"/>
    </source>
</evidence>
<dbReference type="Gene3D" id="3.40.50.720">
    <property type="entry name" value="NAD(P)-binding Rossmann-like Domain"/>
    <property type="match status" value="1"/>
</dbReference>
<dbReference type="PANTHER" id="PTHR43677">
    <property type="entry name" value="SHORT-CHAIN DEHYDROGENASE/REDUCTASE"/>
    <property type="match status" value="1"/>
</dbReference>
<sequence>MTTFNAMIVRENADGTFSRAIEAKSIDDLPAGEVVVRVYYSSLNYKDALSATGNRGVTRSYPHTPGIDAAGEVVQSSDARFKAGDKVIVTSYDLGMNTAGGFGEYIRVPAGWVVPLPEGLSLKESMEYGTAGFTAAMSVDALVTGGVTPESGEVLVTGASGGVGSIAVAILNKLDYRIAGVSGKTDETDYLKSMGVATVLSIEEATDTSGRPMLKPRWAGCIDTVGGDILSSAIKATAPTGVVTSCGNAAGPNLDLTVFPFILRGVTLAGIDSQNCPMPRREKVWQKLASEWKLEGMGKVVSDIPLRDVEARIDDMLAGRHKGRTVIAMA</sequence>
<proteinExistence type="predicted"/>